<evidence type="ECO:0000313" key="3">
    <source>
        <dbReference type="RefSeq" id="XP_014681570.1"/>
    </source>
</evidence>
<dbReference type="Proteomes" id="UP000695022">
    <property type="component" value="Unplaced"/>
</dbReference>
<feature type="compositionally biased region" description="Low complexity" evidence="1">
    <location>
        <begin position="28"/>
        <end position="58"/>
    </location>
</feature>
<dbReference type="RefSeq" id="XP_014681570.1">
    <property type="nucleotide sequence ID" value="XM_014826084.1"/>
</dbReference>
<name>A0ABM1FAU9_PRICU</name>
<feature type="compositionally biased region" description="Polar residues" evidence="1">
    <location>
        <begin position="257"/>
        <end position="271"/>
    </location>
</feature>
<protein>
    <submittedName>
        <fullName evidence="3">Uncharacterized protein LOC106821327</fullName>
    </submittedName>
</protein>
<sequence>MNTHCTLISQVSRGNNVDGRPGSLSYITGNTASSSSTSIGSGPCSTSGTTTTTGTNPSLGRATDRVITCYNSEPFHVGKVMERKINRKPETTSCKQVSLRRIQPSRINNDSDTKSNQPTIGARQALVSRIEHCLDLQTVVVGTTCSTSRLKNNLTTVASTEMFSDSVTEVAQTDLSAWVACEAVHDTPYINEDGESSEQMSPSIFSKEPSEMAETIISGTLNEQDHEGHVLSNITKDNAQSTLVSSSDLLNRVSPILSKTSNCPDTESSELLTKRERDRKRKAQQRSNPAYKAREKERERARMAWKRNADSLFRETERIKDRERRRESREKNCAQRIKEQLRDRLWKRQRYEKGKLQRKLIHSTTDVTALTTLASADSTSDSAVVHSPLICLPILQVAPLVRWQATACNVDVSPRMHDSNCNNVDNVVVSSAGGDAITGPDD</sequence>
<organism evidence="2 3">
    <name type="scientific">Priapulus caudatus</name>
    <name type="common">Priapulid worm</name>
    <dbReference type="NCBI Taxonomy" id="37621"/>
    <lineage>
        <taxon>Eukaryota</taxon>
        <taxon>Metazoa</taxon>
        <taxon>Ecdysozoa</taxon>
        <taxon>Scalidophora</taxon>
        <taxon>Priapulida</taxon>
        <taxon>Priapulimorpha</taxon>
        <taxon>Priapulimorphida</taxon>
        <taxon>Priapulidae</taxon>
        <taxon>Priapulus</taxon>
    </lineage>
</organism>
<accession>A0ABM1FAU9</accession>
<reference evidence="3" key="1">
    <citation type="submission" date="2025-08" db="UniProtKB">
        <authorList>
            <consortium name="RefSeq"/>
        </authorList>
    </citation>
    <scope>IDENTIFICATION</scope>
</reference>
<feature type="region of interest" description="Disordered" evidence="1">
    <location>
        <begin position="256"/>
        <end position="299"/>
    </location>
</feature>
<feature type="region of interest" description="Disordered" evidence="1">
    <location>
        <begin position="28"/>
        <end position="61"/>
    </location>
</feature>
<dbReference type="GeneID" id="106821327"/>
<proteinExistence type="predicted"/>
<evidence type="ECO:0000256" key="1">
    <source>
        <dbReference type="SAM" id="MobiDB-lite"/>
    </source>
</evidence>
<keyword evidence="2" id="KW-1185">Reference proteome</keyword>
<gene>
    <name evidence="3" type="primary">LOC106821327</name>
</gene>
<evidence type="ECO:0000313" key="2">
    <source>
        <dbReference type="Proteomes" id="UP000695022"/>
    </source>
</evidence>